<gene>
    <name evidence="1" type="ORF">M9Y10_011731</name>
</gene>
<evidence type="ECO:0000313" key="1">
    <source>
        <dbReference type="EMBL" id="KAK8864037.1"/>
    </source>
</evidence>
<keyword evidence="2" id="KW-1185">Reference proteome</keyword>
<reference evidence="1 2" key="1">
    <citation type="submission" date="2024-04" db="EMBL/GenBank/DDBJ databases">
        <title>Tritrichomonas musculus Genome.</title>
        <authorList>
            <person name="Alves-Ferreira E."/>
            <person name="Grigg M."/>
            <person name="Lorenzi H."/>
            <person name="Galac M."/>
        </authorList>
    </citation>
    <scope>NUCLEOTIDE SEQUENCE [LARGE SCALE GENOMIC DNA]</scope>
    <source>
        <strain evidence="1 2">EAF2021</strain>
    </source>
</reference>
<name>A0ABR2IK84_9EUKA</name>
<dbReference type="Proteomes" id="UP001470230">
    <property type="component" value="Unassembled WGS sequence"/>
</dbReference>
<protein>
    <submittedName>
        <fullName evidence="1">Uncharacterized protein</fullName>
    </submittedName>
</protein>
<evidence type="ECO:0000313" key="2">
    <source>
        <dbReference type="Proteomes" id="UP001470230"/>
    </source>
</evidence>
<organism evidence="1 2">
    <name type="scientific">Tritrichomonas musculus</name>
    <dbReference type="NCBI Taxonomy" id="1915356"/>
    <lineage>
        <taxon>Eukaryota</taxon>
        <taxon>Metamonada</taxon>
        <taxon>Parabasalia</taxon>
        <taxon>Tritrichomonadida</taxon>
        <taxon>Tritrichomonadidae</taxon>
        <taxon>Tritrichomonas</taxon>
    </lineage>
</organism>
<accession>A0ABR2IK84</accession>
<comment type="caution">
    <text evidence="1">The sequence shown here is derived from an EMBL/GenBank/DDBJ whole genome shotgun (WGS) entry which is preliminary data.</text>
</comment>
<dbReference type="EMBL" id="JAPFFF010000017">
    <property type="protein sequence ID" value="KAK8864037.1"/>
    <property type="molecule type" value="Genomic_DNA"/>
</dbReference>
<sequence length="92" mass="10581">MKLNLFSEDDDKKVTENNITYLLNNEDKTASNIGSDVKGEIRIPCSINHKDEEYVITRICKNSFLYSQAEAILLPLDSEVRIIEKIHLNNQI</sequence>
<proteinExistence type="predicted"/>